<evidence type="ECO:0000313" key="3">
    <source>
        <dbReference type="Proteomes" id="UP001249851"/>
    </source>
</evidence>
<name>A0AAD9Q3C9_ACRCE</name>
<dbReference type="PANTHER" id="PTHR35617">
    <property type="entry name" value="PHAGE_INTEGRASE DOMAIN-CONTAINING PROTEIN"/>
    <property type="match status" value="1"/>
</dbReference>
<protein>
    <recommendedName>
        <fullName evidence="4">Tyr recombinase domain-containing protein</fullName>
    </recommendedName>
</protein>
<dbReference type="GO" id="GO:0003677">
    <property type="term" value="F:DNA binding"/>
    <property type="evidence" value="ECO:0007669"/>
    <property type="project" value="InterPro"/>
</dbReference>
<proteinExistence type="predicted"/>
<accession>A0AAD9Q3C9</accession>
<evidence type="ECO:0000313" key="2">
    <source>
        <dbReference type="EMBL" id="KAK2553630.1"/>
    </source>
</evidence>
<dbReference type="AlphaFoldDB" id="A0AAD9Q3C9"/>
<dbReference type="SUPFAM" id="SSF56349">
    <property type="entry name" value="DNA breaking-rejoining enzymes"/>
    <property type="match status" value="1"/>
</dbReference>
<comment type="caution">
    <text evidence="2">The sequence shown here is derived from an EMBL/GenBank/DDBJ whole genome shotgun (WGS) entry which is preliminary data.</text>
</comment>
<dbReference type="InterPro" id="IPR011010">
    <property type="entry name" value="DNA_brk_join_enz"/>
</dbReference>
<keyword evidence="1" id="KW-0233">DNA recombination</keyword>
<organism evidence="2 3">
    <name type="scientific">Acropora cervicornis</name>
    <name type="common">Staghorn coral</name>
    <dbReference type="NCBI Taxonomy" id="6130"/>
    <lineage>
        <taxon>Eukaryota</taxon>
        <taxon>Metazoa</taxon>
        <taxon>Cnidaria</taxon>
        <taxon>Anthozoa</taxon>
        <taxon>Hexacorallia</taxon>
        <taxon>Scleractinia</taxon>
        <taxon>Astrocoeniina</taxon>
        <taxon>Acroporidae</taxon>
        <taxon>Acropora</taxon>
    </lineage>
</organism>
<dbReference type="GO" id="GO:0006310">
    <property type="term" value="P:DNA recombination"/>
    <property type="evidence" value="ECO:0007669"/>
    <property type="project" value="UniProtKB-KW"/>
</dbReference>
<evidence type="ECO:0000256" key="1">
    <source>
        <dbReference type="ARBA" id="ARBA00023172"/>
    </source>
</evidence>
<dbReference type="InterPro" id="IPR013762">
    <property type="entry name" value="Integrase-like_cat_sf"/>
</dbReference>
<keyword evidence="3" id="KW-1185">Reference proteome</keyword>
<dbReference type="Gene3D" id="1.10.443.10">
    <property type="entry name" value="Intergrase catalytic core"/>
    <property type="match status" value="1"/>
</dbReference>
<dbReference type="PANTHER" id="PTHR35617:SF3">
    <property type="entry name" value="CORE-BINDING (CB) DOMAIN-CONTAINING PROTEIN"/>
    <property type="match status" value="1"/>
</dbReference>
<evidence type="ECO:0008006" key="4">
    <source>
        <dbReference type="Google" id="ProtNLM"/>
    </source>
</evidence>
<reference evidence="2" key="1">
    <citation type="journal article" date="2023" name="G3 (Bethesda)">
        <title>Whole genome assembly and annotation of the endangered Caribbean coral Acropora cervicornis.</title>
        <authorList>
            <person name="Selwyn J.D."/>
            <person name="Vollmer S.V."/>
        </authorList>
    </citation>
    <scope>NUCLEOTIDE SEQUENCE</scope>
    <source>
        <strain evidence="2">K2</strain>
    </source>
</reference>
<gene>
    <name evidence="2" type="ORF">P5673_025125</name>
</gene>
<dbReference type="Proteomes" id="UP001249851">
    <property type="component" value="Unassembled WGS sequence"/>
</dbReference>
<dbReference type="GO" id="GO:0015074">
    <property type="term" value="P:DNA integration"/>
    <property type="evidence" value="ECO:0007669"/>
    <property type="project" value="InterPro"/>
</dbReference>
<dbReference type="EMBL" id="JARQWQ010000076">
    <property type="protein sequence ID" value="KAK2553630.1"/>
    <property type="molecule type" value="Genomic_DNA"/>
</dbReference>
<reference evidence="2" key="2">
    <citation type="journal article" date="2023" name="Science">
        <title>Genomic signatures of disease resistance in endangered staghorn corals.</title>
        <authorList>
            <person name="Vollmer S.V."/>
            <person name="Selwyn J.D."/>
            <person name="Despard B.A."/>
            <person name="Roesel C.L."/>
        </authorList>
    </citation>
    <scope>NUCLEOTIDE SEQUENCE</scope>
    <source>
        <strain evidence="2">K2</strain>
    </source>
</reference>
<sequence>MGAWSLLRAYADDKQLCVVKLLQEYVQMTLKFRGNNAQLLLSYHKPHNPVSTATIGRWLKEVLKRADTDIQKFSAHNTRSASVSAAKTLNISVKTILDAAGWSNAETFAKLYDRLRQLWLLSFKGS</sequence>